<evidence type="ECO:0000256" key="1">
    <source>
        <dbReference type="SAM" id="MobiDB-lite"/>
    </source>
</evidence>
<keyword evidence="3" id="KW-1185">Reference proteome</keyword>
<comment type="caution">
    <text evidence="2">The sequence shown here is derived from an EMBL/GenBank/DDBJ whole genome shotgun (WGS) entry which is preliminary data.</text>
</comment>
<feature type="compositionally biased region" description="Low complexity" evidence="1">
    <location>
        <begin position="627"/>
        <end position="651"/>
    </location>
</feature>
<dbReference type="Proteomes" id="UP001596104">
    <property type="component" value="Unassembled WGS sequence"/>
</dbReference>
<name>A0ABW0HAD3_9HYPH</name>
<proteinExistence type="predicted"/>
<evidence type="ECO:0000313" key="3">
    <source>
        <dbReference type="Proteomes" id="UP001596104"/>
    </source>
</evidence>
<reference evidence="3" key="1">
    <citation type="journal article" date="2019" name="Int. J. Syst. Evol. Microbiol.">
        <title>The Global Catalogue of Microorganisms (GCM) 10K type strain sequencing project: providing services to taxonomists for standard genome sequencing and annotation.</title>
        <authorList>
            <consortium name="The Broad Institute Genomics Platform"/>
            <consortium name="The Broad Institute Genome Sequencing Center for Infectious Disease"/>
            <person name="Wu L."/>
            <person name="Ma J."/>
        </authorList>
    </citation>
    <scope>NUCLEOTIDE SEQUENCE [LARGE SCALE GENOMIC DNA]</scope>
    <source>
        <strain evidence="3">CGMCC 1.16326</strain>
    </source>
</reference>
<accession>A0ABW0HAD3</accession>
<dbReference type="EMBL" id="JBHSLV010000019">
    <property type="protein sequence ID" value="MFC5393074.1"/>
    <property type="molecule type" value="Genomic_DNA"/>
</dbReference>
<evidence type="ECO:0000313" key="2">
    <source>
        <dbReference type="EMBL" id="MFC5393074.1"/>
    </source>
</evidence>
<protein>
    <recommendedName>
        <fullName evidence="4">Tail length tape measure protein</fullName>
    </recommendedName>
</protein>
<feature type="region of interest" description="Disordered" evidence="1">
    <location>
        <begin position="83"/>
        <end position="111"/>
    </location>
</feature>
<organism evidence="2 3">
    <name type="scientific">Bosea vestrisii</name>
    <dbReference type="NCBI Taxonomy" id="151416"/>
    <lineage>
        <taxon>Bacteria</taxon>
        <taxon>Pseudomonadati</taxon>
        <taxon>Pseudomonadota</taxon>
        <taxon>Alphaproteobacteria</taxon>
        <taxon>Hyphomicrobiales</taxon>
        <taxon>Boseaceae</taxon>
        <taxon>Bosea</taxon>
    </lineage>
</organism>
<gene>
    <name evidence="2" type="ORF">ACFPPC_10565</name>
</gene>
<feature type="region of interest" description="Disordered" evidence="1">
    <location>
        <begin position="623"/>
        <end position="651"/>
    </location>
</feature>
<dbReference type="RefSeq" id="WP_377007996.1">
    <property type="nucleotide sequence ID" value="NZ_JBHSLV010000019.1"/>
</dbReference>
<sequence length="968" mass="100298">MSDLKFAMIFEVRGMDAAAAEMKRMREMTGASATDPGKKAADTAKREAEAVKEIARNRTIANEQARIDSARAERDIRRRAALEKAASEDARRSRAREVTAAREQARVDETRRAAEAKAAREARLRELATKRELQRQDNMRAAAQRNAETERLRMEERVAASIARRTGRNVQDILAEQRAAGQAAEQAAQQATRAESRWRRLGQTMRNAARGVRWGRVAGEAGAEIGKQIAKSVAEGMMKGVRDGATGARGLMDRATGGQGTRGAVRAGAGAGWGLISEGWGRNQQGISAENAVRNTLSVEQTRAARAAAEAATKHGLGLVTPGETLEAMTELGKNGFVADPSLMKAFVDTAVASQGKDTVGQIATDYVQAMQDKALDGFVRRRGGSVTTGDDGSQTLTYKRDGQDIERRVTAGDRAGIDAAIREFMARNEGMVPRQLATPKGATDAAFNTLKATTADALEDPFRKATEWMEKLNAAIAGADGAGAKRLGQQIAEGMSEAEKTVVSITTSVSNMMGPVDRVAQALGGWKVAIGGMVALGFAGWLGSVAAGIRAVGGASVFLAGTPAGRAMLGAAAGGYLMHDIWSGKAPEPGSLQANAQAEMRVLKQKLANAWVWANTEIGKEPKYPTEPAMPAAPAAATGPSAEKQAQAAQAGEKAAQALAMIEQVAPAARQMVSEVDGILAATDFTSRGVAMMTTLAAGIRAGSGAAVGAVREVTQQIRDHLPHSPAKVGPLSDLDRVKFSETLATAIRPDAAIRAVRNMVAGMRGAIPDTLMAGGGFGASPALARAAGGAGPELDAALHKATMAAAYGADAAVRSSGFGAAEGSALAKAAGGASAELDQALQRATMAAALGPEAEPRDKGFGASPALAKAAGGASPELDEALRQATLAAAYGPDSSGAIGGRGKREVPAVTSRAGPQNSLSVSYAPNVTFNGGEVGDFWSQLESHKDSLVGMIEGSFSRGADLSFG</sequence>
<evidence type="ECO:0008006" key="4">
    <source>
        <dbReference type="Google" id="ProtNLM"/>
    </source>
</evidence>